<accession>A0ABQ5K314</accession>
<gene>
    <name evidence="11" type="ORF">ADUPG1_013307</name>
</gene>
<keyword evidence="8" id="KW-0539">Nucleus</keyword>
<evidence type="ECO:0000256" key="8">
    <source>
        <dbReference type="ARBA" id="ARBA00023242"/>
    </source>
</evidence>
<sequence>MIEDLKDFDEELVETLSDCRKTLHAITSFPDVEEKRRAIKELSEHTTTGLQRLLTNLNAEISGIQDHEEKIEWKSRYDIHRENINQFRVDLEYQSGLIVKDALLKPEKKADERELGAKEHYDGAITLNYDTMSMIGEGIADLVEVEEIQKETLIALYDQRTRLVAISQDLSAMENDVKIARKRIGVFIRKLASDKLFLVLTIMILLTILALIVRWDEVRHHTYFSKEILPHSLRFSDLILSNYGSPRIKTLEKIRYLLYTSFTFEPEFLVKITQKSKIFENGADINVLCDSKHGVALLPDGNTTINLPHISSAIKVFKAISSSLFHSKIIFIAFKSFIRIVIGSANCTSMDWVSLKQAMWIQDFSQTSSSSEESSARSSSLYVNLLDHFRAALPTHDLASSPFLSGVASLLSSYNLSSMHGHLVISTPGKKRGLDSIQKAIVTYRDFFRKKGRTEHDEFLQTLHMHSSLFSNVHICVSSVYISPSIDKILSSMSVQSAHCYVPMKKDILTETAQDEWIKEIAELKKKRANRVSVSKPSSSVSSSPPSQSGRVQIAIRCSRPTSPDAAGVIGGSRPGLVSKRETSSTVSSLPSLGVSSMKLSLEEEFLLTPLRRPFMPDGCHFFNFRSPVSRLKLRRYQLPFPTYVLEYLPHFKLYLFELGNSSIPVIYCGSANLSAAAWGISASSYGNNFECGVCFDVEEFNRFLIPLALYSESIPETQVSDIFTAK</sequence>
<comment type="similarity">
    <text evidence="2">Belongs to the tyrosyl-DNA phosphodiesterase family.</text>
</comment>
<dbReference type="PANTHER" id="PTHR12415">
    <property type="entry name" value="TYROSYL-DNA PHOSPHODIESTERASE 1"/>
    <property type="match status" value="1"/>
</dbReference>
<evidence type="ECO:0000256" key="2">
    <source>
        <dbReference type="ARBA" id="ARBA00010205"/>
    </source>
</evidence>
<feature type="region of interest" description="Disordered" evidence="9">
    <location>
        <begin position="532"/>
        <end position="583"/>
    </location>
</feature>
<dbReference type="Gene3D" id="3.30.870.10">
    <property type="entry name" value="Endonuclease Chain A"/>
    <property type="match status" value="2"/>
</dbReference>
<keyword evidence="6" id="KW-0269">Exonuclease</keyword>
<organism evidence="11 12">
    <name type="scientific">Aduncisulcus paluster</name>
    <dbReference type="NCBI Taxonomy" id="2918883"/>
    <lineage>
        <taxon>Eukaryota</taxon>
        <taxon>Metamonada</taxon>
        <taxon>Carpediemonas-like organisms</taxon>
        <taxon>Aduncisulcus</taxon>
    </lineage>
</organism>
<evidence type="ECO:0000256" key="6">
    <source>
        <dbReference type="ARBA" id="ARBA00022839"/>
    </source>
</evidence>
<evidence type="ECO:0000256" key="3">
    <source>
        <dbReference type="ARBA" id="ARBA00022722"/>
    </source>
</evidence>
<dbReference type="Pfam" id="PF06087">
    <property type="entry name" value="Tyr-DNA_phospho"/>
    <property type="match status" value="2"/>
</dbReference>
<reference evidence="11" key="1">
    <citation type="submission" date="2022-03" db="EMBL/GenBank/DDBJ databases">
        <title>Draft genome sequence of Aduncisulcus paluster, a free-living microaerophilic Fornicata.</title>
        <authorList>
            <person name="Yuyama I."/>
            <person name="Kume K."/>
            <person name="Tamura T."/>
            <person name="Inagaki Y."/>
            <person name="Hashimoto T."/>
        </authorList>
    </citation>
    <scope>NUCLEOTIDE SEQUENCE</scope>
    <source>
        <strain evidence="11">NY0171</strain>
    </source>
</reference>
<feature type="compositionally biased region" description="Low complexity" evidence="9">
    <location>
        <begin position="532"/>
        <end position="549"/>
    </location>
</feature>
<dbReference type="EMBL" id="BQXS01012645">
    <property type="protein sequence ID" value="GKT26287.1"/>
    <property type="molecule type" value="Genomic_DNA"/>
</dbReference>
<evidence type="ECO:0000313" key="12">
    <source>
        <dbReference type="Proteomes" id="UP001057375"/>
    </source>
</evidence>
<protein>
    <submittedName>
        <fullName evidence="11">Tyrosyl-DNA phosphodiesterase I like protein</fullName>
    </submittedName>
</protein>
<evidence type="ECO:0000256" key="5">
    <source>
        <dbReference type="ARBA" id="ARBA00022801"/>
    </source>
</evidence>
<evidence type="ECO:0000313" key="11">
    <source>
        <dbReference type="EMBL" id="GKT26287.1"/>
    </source>
</evidence>
<keyword evidence="10" id="KW-0472">Membrane</keyword>
<name>A0ABQ5K314_9EUKA</name>
<evidence type="ECO:0000256" key="10">
    <source>
        <dbReference type="SAM" id="Phobius"/>
    </source>
</evidence>
<keyword evidence="12" id="KW-1185">Reference proteome</keyword>
<keyword evidence="10" id="KW-0812">Transmembrane</keyword>
<dbReference type="PANTHER" id="PTHR12415:SF0">
    <property type="entry name" value="TYROSYL-DNA PHOSPHODIESTERASE 1"/>
    <property type="match status" value="1"/>
</dbReference>
<dbReference type="InterPro" id="IPR010347">
    <property type="entry name" value="Tdp1"/>
</dbReference>
<comment type="subcellular location">
    <subcellularLocation>
        <location evidence="1">Nucleus</location>
    </subcellularLocation>
</comment>
<feature type="transmembrane region" description="Helical" evidence="10">
    <location>
        <begin position="196"/>
        <end position="215"/>
    </location>
</feature>
<keyword evidence="7" id="KW-0234">DNA repair</keyword>
<keyword evidence="5" id="KW-0378">Hydrolase</keyword>
<evidence type="ECO:0000256" key="7">
    <source>
        <dbReference type="ARBA" id="ARBA00023204"/>
    </source>
</evidence>
<comment type="caution">
    <text evidence="11">The sequence shown here is derived from an EMBL/GenBank/DDBJ whole genome shotgun (WGS) entry which is preliminary data.</text>
</comment>
<evidence type="ECO:0000256" key="9">
    <source>
        <dbReference type="SAM" id="MobiDB-lite"/>
    </source>
</evidence>
<evidence type="ECO:0000256" key="4">
    <source>
        <dbReference type="ARBA" id="ARBA00022763"/>
    </source>
</evidence>
<proteinExistence type="inferred from homology"/>
<keyword evidence="10" id="KW-1133">Transmembrane helix</keyword>
<dbReference type="Proteomes" id="UP001057375">
    <property type="component" value="Unassembled WGS sequence"/>
</dbReference>
<keyword evidence="3" id="KW-0540">Nuclease</keyword>
<evidence type="ECO:0000256" key="1">
    <source>
        <dbReference type="ARBA" id="ARBA00004123"/>
    </source>
</evidence>
<dbReference type="SUPFAM" id="SSF56024">
    <property type="entry name" value="Phospholipase D/nuclease"/>
    <property type="match status" value="2"/>
</dbReference>
<keyword evidence="4" id="KW-0227">DNA damage</keyword>